<keyword evidence="1" id="KW-0732">Signal</keyword>
<evidence type="ECO:0000256" key="1">
    <source>
        <dbReference type="SAM" id="SignalP"/>
    </source>
</evidence>
<dbReference type="AlphaFoldDB" id="A0A432Y5R7"/>
<sequence>MFKCVSYGLATAMAITMLTAPAQPAYAQYRFASEEIALVFCAYVRDNDTSRLQNKMRELRIRMRDVYSSIRCNGASLIQFALKTNSHDVGSFIVRSVPLNDLRDAGDYEWALENGYGDTVIGQALSDRQPQPNTF</sequence>
<gene>
    <name evidence="2" type="ORF">CWI70_06255</name>
</gene>
<dbReference type="EMBL" id="PIPX01000001">
    <property type="protein sequence ID" value="RUO56348.1"/>
    <property type="molecule type" value="Genomic_DNA"/>
</dbReference>
<dbReference type="InterPro" id="IPR022193">
    <property type="entry name" value="DUF3718"/>
</dbReference>
<protein>
    <recommendedName>
        <fullName evidence="4">DUF3718 domain-containing protein</fullName>
    </recommendedName>
</protein>
<proteinExistence type="predicted"/>
<name>A0A432Y5R7_9GAMM</name>
<feature type="signal peptide" evidence="1">
    <location>
        <begin position="1"/>
        <end position="27"/>
    </location>
</feature>
<reference evidence="3" key="1">
    <citation type="journal article" date="2018" name="Front. Microbiol.">
        <title>Genome-Based Analysis Reveals the Taxonomy and Diversity of the Family Idiomarinaceae.</title>
        <authorList>
            <person name="Liu Y."/>
            <person name="Lai Q."/>
            <person name="Shao Z."/>
        </authorList>
    </citation>
    <scope>NUCLEOTIDE SEQUENCE [LARGE SCALE GENOMIC DNA]</scope>
    <source>
        <strain evidence="3">PO-M2</strain>
    </source>
</reference>
<organism evidence="2 3">
    <name type="scientific">Pseudidiomarina homiensis</name>
    <dbReference type="NCBI Taxonomy" id="364198"/>
    <lineage>
        <taxon>Bacteria</taxon>
        <taxon>Pseudomonadati</taxon>
        <taxon>Pseudomonadota</taxon>
        <taxon>Gammaproteobacteria</taxon>
        <taxon>Alteromonadales</taxon>
        <taxon>Idiomarinaceae</taxon>
        <taxon>Pseudidiomarina</taxon>
    </lineage>
</organism>
<evidence type="ECO:0000313" key="2">
    <source>
        <dbReference type="EMBL" id="RUO56348.1"/>
    </source>
</evidence>
<comment type="caution">
    <text evidence="2">The sequence shown here is derived from an EMBL/GenBank/DDBJ whole genome shotgun (WGS) entry which is preliminary data.</text>
</comment>
<keyword evidence="3" id="KW-1185">Reference proteome</keyword>
<evidence type="ECO:0008006" key="4">
    <source>
        <dbReference type="Google" id="ProtNLM"/>
    </source>
</evidence>
<dbReference type="Pfam" id="PF12514">
    <property type="entry name" value="DUF3718"/>
    <property type="match status" value="1"/>
</dbReference>
<accession>A0A432Y5R7</accession>
<evidence type="ECO:0000313" key="3">
    <source>
        <dbReference type="Proteomes" id="UP000287649"/>
    </source>
</evidence>
<dbReference type="Proteomes" id="UP000287649">
    <property type="component" value="Unassembled WGS sequence"/>
</dbReference>
<feature type="chain" id="PRO_5019129407" description="DUF3718 domain-containing protein" evidence="1">
    <location>
        <begin position="28"/>
        <end position="135"/>
    </location>
</feature>